<keyword evidence="4 9" id="KW-0812">Transmembrane</keyword>
<evidence type="ECO:0000256" key="7">
    <source>
        <dbReference type="ARBA" id="ARBA00023136"/>
    </source>
</evidence>
<evidence type="ECO:0000313" key="10">
    <source>
        <dbReference type="EMBL" id="PWV58886.1"/>
    </source>
</evidence>
<dbReference type="AlphaFoldDB" id="A0A317MS71"/>
<dbReference type="RefSeq" id="WP_110020120.1">
    <property type="nucleotide sequence ID" value="NZ_QGTJ01000013.1"/>
</dbReference>
<feature type="transmembrane region" description="Helical" evidence="9">
    <location>
        <begin position="51"/>
        <end position="70"/>
    </location>
</feature>
<evidence type="ECO:0000256" key="8">
    <source>
        <dbReference type="ARBA" id="ARBA00034708"/>
    </source>
</evidence>
<organism evidence="10 11">
    <name type="scientific">Plasticicumulans acidivorans</name>
    <dbReference type="NCBI Taxonomy" id="886464"/>
    <lineage>
        <taxon>Bacteria</taxon>
        <taxon>Pseudomonadati</taxon>
        <taxon>Pseudomonadota</taxon>
        <taxon>Gammaproteobacteria</taxon>
        <taxon>Candidatus Competibacteraceae</taxon>
        <taxon>Plasticicumulans</taxon>
    </lineage>
</organism>
<evidence type="ECO:0000256" key="6">
    <source>
        <dbReference type="ARBA" id="ARBA00023065"/>
    </source>
</evidence>
<evidence type="ECO:0000256" key="5">
    <source>
        <dbReference type="ARBA" id="ARBA00022989"/>
    </source>
</evidence>
<evidence type="ECO:0000256" key="9">
    <source>
        <dbReference type="SAM" id="Phobius"/>
    </source>
</evidence>
<reference evidence="10 11" key="1">
    <citation type="submission" date="2018-05" db="EMBL/GenBank/DDBJ databases">
        <title>Genomic Encyclopedia of Type Strains, Phase IV (KMG-IV): sequencing the most valuable type-strain genomes for metagenomic binning, comparative biology and taxonomic classification.</title>
        <authorList>
            <person name="Goeker M."/>
        </authorList>
    </citation>
    <scope>NUCLEOTIDE SEQUENCE [LARGE SCALE GENOMIC DNA]</scope>
    <source>
        <strain evidence="10 11">DSM 23606</strain>
    </source>
</reference>
<evidence type="ECO:0000256" key="2">
    <source>
        <dbReference type="ARBA" id="ARBA00022448"/>
    </source>
</evidence>
<dbReference type="PANTHER" id="PTHR33281">
    <property type="entry name" value="UPF0187 PROTEIN YNEE"/>
    <property type="match status" value="1"/>
</dbReference>
<sequence length="307" mass="33532">MIVLNTPNGFDVLFRLRGSIVQFILRPLLLTTALATLVTVLHASVLPFGTSLTVTPLSLLGLTLAIFLGFRNNASYARFWEGRTLWGELLISARTLTRQILNTVAAPAQGADDRPALVHTTIAFVHALRHHLRGGDPLPDLERILGGERAARTALAHNVPLALLQQLGDGIHAARRDGRLEPMLATSVETSLVSLGHVLGACERIRNTPIPYPYRLLLHRTVHVYCLMLPFGLVDSVGWLTPLVVLVLAYTFFGLDALGEQIEEPFGELPNDLPLTAISTTIEADLRELLGERERPAAVRPVDGVLL</sequence>
<evidence type="ECO:0000256" key="1">
    <source>
        <dbReference type="ARBA" id="ARBA00004651"/>
    </source>
</evidence>
<dbReference type="GO" id="GO:0005886">
    <property type="term" value="C:plasma membrane"/>
    <property type="evidence" value="ECO:0007669"/>
    <property type="project" value="UniProtKB-SubCell"/>
</dbReference>
<keyword evidence="7 9" id="KW-0472">Membrane</keyword>
<dbReference type="Proteomes" id="UP000246569">
    <property type="component" value="Unassembled WGS sequence"/>
</dbReference>
<keyword evidence="6" id="KW-0406">Ion transport</keyword>
<comment type="similarity">
    <text evidence="8">Belongs to the anion channel-forming bestrophin (TC 1.A.46) family.</text>
</comment>
<dbReference type="OrthoDB" id="445589at2"/>
<proteinExistence type="inferred from homology"/>
<gene>
    <name evidence="10" type="ORF">C7443_11367</name>
</gene>
<keyword evidence="3" id="KW-1003">Cell membrane</keyword>
<dbReference type="PANTHER" id="PTHR33281:SF19">
    <property type="entry name" value="VOLTAGE-DEPENDENT ANION CHANNEL-FORMING PROTEIN YNEE"/>
    <property type="match status" value="1"/>
</dbReference>
<comment type="caution">
    <text evidence="10">The sequence shown here is derived from an EMBL/GenBank/DDBJ whole genome shotgun (WGS) entry which is preliminary data.</text>
</comment>
<protein>
    <submittedName>
        <fullName evidence="10">Putative membrane protein</fullName>
    </submittedName>
</protein>
<evidence type="ECO:0000256" key="4">
    <source>
        <dbReference type="ARBA" id="ARBA00022692"/>
    </source>
</evidence>
<dbReference type="Pfam" id="PF25539">
    <property type="entry name" value="Bestrophin_2"/>
    <property type="match status" value="1"/>
</dbReference>
<name>A0A317MS71_9GAMM</name>
<accession>A0A317MS71</accession>
<feature type="transmembrane region" description="Helical" evidence="9">
    <location>
        <begin position="23"/>
        <end position="45"/>
    </location>
</feature>
<dbReference type="EMBL" id="QGTJ01000013">
    <property type="protein sequence ID" value="PWV58886.1"/>
    <property type="molecule type" value="Genomic_DNA"/>
</dbReference>
<keyword evidence="2" id="KW-0813">Transport</keyword>
<dbReference type="GO" id="GO:0005254">
    <property type="term" value="F:chloride channel activity"/>
    <property type="evidence" value="ECO:0007669"/>
    <property type="project" value="InterPro"/>
</dbReference>
<keyword evidence="5 9" id="KW-1133">Transmembrane helix</keyword>
<evidence type="ECO:0000313" key="11">
    <source>
        <dbReference type="Proteomes" id="UP000246569"/>
    </source>
</evidence>
<dbReference type="InterPro" id="IPR044669">
    <property type="entry name" value="YneE/VCCN1/2-like"/>
</dbReference>
<keyword evidence="11" id="KW-1185">Reference proteome</keyword>
<comment type="subcellular location">
    <subcellularLocation>
        <location evidence="1">Cell membrane</location>
        <topology evidence="1">Multi-pass membrane protein</topology>
    </subcellularLocation>
</comment>
<evidence type="ECO:0000256" key="3">
    <source>
        <dbReference type="ARBA" id="ARBA00022475"/>
    </source>
</evidence>